<dbReference type="Proteomes" id="UP000069773">
    <property type="component" value="Unassembled WGS sequence"/>
</dbReference>
<protein>
    <submittedName>
        <fullName evidence="1">Linear gramicidin synthetase subunit D</fullName>
    </submittedName>
</protein>
<proteinExistence type="predicted"/>
<dbReference type="InterPro" id="IPR010060">
    <property type="entry name" value="NRPS_synth"/>
</dbReference>
<dbReference type="Gene3D" id="3.30.559.30">
    <property type="entry name" value="Nonribosomal peptide synthetase, condensation domain"/>
    <property type="match status" value="1"/>
</dbReference>
<accession>A0ABQ0KK06</accession>
<keyword evidence="2" id="KW-1185">Reference proteome</keyword>
<evidence type="ECO:0000313" key="1">
    <source>
        <dbReference type="EMBL" id="GAT09456.1"/>
    </source>
</evidence>
<evidence type="ECO:0000313" key="2">
    <source>
        <dbReference type="Proteomes" id="UP000069773"/>
    </source>
</evidence>
<reference evidence="1 2" key="1">
    <citation type="journal article" date="2016" name="Genome Announc.">
        <title>Draft Genome Sequences of Five Rapidly Growing Mycobacterium Species, M. thermoresistibile, M. fortuitum subsp. acetamidolyticum, M. canariasense, M. brisbanense, and M. novocastrense.</title>
        <authorList>
            <person name="Katahira K."/>
            <person name="Ogura Y."/>
            <person name="Gotoh Y."/>
            <person name="Hayashi T."/>
        </authorList>
    </citation>
    <scope>NUCLEOTIDE SEQUENCE [LARGE SCALE GENOMIC DNA]</scope>
    <source>
        <strain evidence="1 2">JCM18114</strain>
    </source>
</reference>
<dbReference type="EMBL" id="BCTA01000034">
    <property type="protein sequence ID" value="GAT09456.1"/>
    <property type="molecule type" value="Genomic_DNA"/>
</dbReference>
<name>A0ABQ0KK06_MYCNV</name>
<dbReference type="SUPFAM" id="SSF52777">
    <property type="entry name" value="CoA-dependent acyltransferases"/>
    <property type="match status" value="1"/>
</dbReference>
<dbReference type="NCBIfam" id="TIGR01720">
    <property type="entry name" value="NRPS-para261"/>
    <property type="match status" value="1"/>
</dbReference>
<sequence>MGWFTTKYPVALDIRRLSWAQVTAGDAGLGSVVKDAKEQLRALPDPLSYGLLRYLNPDIELPEHDPPIGFNYLGRLTTTAAQLSDQVWRIAEHSGTVAATAAATAIALTHTIEINAATTDTSTGPQLHAHWTWAPSTLTPEHIHRLNQLWFQALTGICTHVHAGGGGLTPSDIAVSLNQQQIDRLQSRYADR</sequence>
<comment type="caution">
    <text evidence="1">The sequence shown here is derived from an EMBL/GenBank/DDBJ whole genome shotgun (WGS) entry which is preliminary data.</text>
</comment>
<organism evidence="1 2">
    <name type="scientific">Mycolicibacterium novocastrense</name>
    <name type="common">Mycobacterium novocastrense</name>
    <dbReference type="NCBI Taxonomy" id="59813"/>
    <lineage>
        <taxon>Bacteria</taxon>
        <taxon>Bacillati</taxon>
        <taxon>Actinomycetota</taxon>
        <taxon>Actinomycetes</taxon>
        <taxon>Mycobacteriales</taxon>
        <taxon>Mycobacteriaceae</taxon>
        <taxon>Mycolicibacterium</taxon>
    </lineage>
</organism>
<gene>
    <name evidence="1" type="ORF">RMCN_2589</name>
</gene>